<organism evidence="3 4">
    <name type="scientific">Maioricimonas rarisocia</name>
    <dbReference type="NCBI Taxonomy" id="2528026"/>
    <lineage>
        <taxon>Bacteria</taxon>
        <taxon>Pseudomonadati</taxon>
        <taxon>Planctomycetota</taxon>
        <taxon>Planctomycetia</taxon>
        <taxon>Planctomycetales</taxon>
        <taxon>Planctomycetaceae</taxon>
        <taxon>Maioricimonas</taxon>
    </lineage>
</organism>
<feature type="domain" description="Ice-binding protein C-terminal" evidence="2">
    <location>
        <begin position="381"/>
        <end position="403"/>
    </location>
</feature>
<keyword evidence="1" id="KW-0732">Signal</keyword>
<sequence precursor="true">MPRLVLMLVATMAISLTASETAFSAPIFLDYSGFDTRLSELAASAGIAAFSGAEIDTIKANIKSDLETIYSDFDATFTETDPGGVTDIWFGGTTAPGGLGVADGIDFGNMVLDDLSRVFSANFDFIIEAGDARATQIDELSAALSGTAAHELGHNLGLRHHDAYGDLTYTGGTIATGGAQNAFIMATGSTGLSETGRETTRTFNTHEKVKLSFASGFNASLPTTLSETADFASTIAAATAASALTLDPLAVVTRSAINILGEITTSGDSDIFRLDLTSGTTLTADVNNDFSGVFPPGFANGNTELRIYDPTGTLVASNTVSAYSGNTFGAGGFGDGFDPALFNVPITATGNWFVEVVGEGGATGDYQLLLHADTVTSSTVVPEPSSFALLGVGLMSAGAWRRRRQRKDQNEKQNAV</sequence>
<feature type="chain" id="PRO_5022102314" evidence="1">
    <location>
        <begin position="19"/>
        <end position="416"/>
    </location>
</feature>
<proteinExistence type="predicted"/>
<dbReference type="NCBIfam" id="TIGR02595">
    <property type="entry name" value="PEP_CTERM"/>
    <property type="match status" value="1"/>
</dbReference>
<evidence type="ECO:0000313" key="4">
    <source>
        <dbReference type="Proteomes" id="UP000320496"/>
    </source>
</evidence>
<dbReference type="KEGG" id="mri:Mal4_19180"/>
<dbReference type="Pfam" id="PF07589">
    <property type="entry name" value="PEP-CTERM"/>
    <property type="match status" value="1"/>
</dbReference>
<dbReference type="RefSeq" id="WP_145373309.1">
    <property type="nucleotide sequence ID" value="NZ_CP036275.1"/>
</dbReference>
<dbReference type="OrthoDB" id="275801at2"/>
<dbReference type="InterPro" id="IPR024079">
    <property type="entry name" value="MetalloPept_cat_dom_sf"/>
</dbReference>
<protein>
    <submittedName>
        <fullName evidence="3">PEP-CTERM motif protein</fullName>
    </submittedName>
</protein>
<reference evidence="3 4" key="1">
    <citation type="submission" date="2019-02" db="EMBL/GenBank/DDBJ databases">
        <title>Deep-cultivation of Planctomycetes and their phenomic and genomic characterization uncovers novel biology.</title>
        <authorList>
            <person name="Wiegand S."/>
            <person name="Jogler M."/>
            <person name="Boedeker C."/>
            <person name="Pinto D."/>
            <person name="Vollmers J."/>
            <person name="Rivas-Marin E."/>
            <person name="Kohn T."/>
            <person name="Peeters S.H."/>
            <person name="Heuer A."/>
            <person name="Rast P."/>
            <person name="Oberbeckmann S."/>
            <person name="Bunk B."/>
            <person name="Jeske O."/>
            <person name="Meyerdierks A."/>
            <person name="Storesund J.E."/>
            <person name="Kallscheuer N."/>
            <person name="Luecker S."/>
            <person name="Lage O.M."/>
            <person name="Pohl T."/>
            <person name="Merkel B.J."/>
            <person name="Hornburger P."/>
            <person name="Mueller R.-W."/>
            <person name="Bruemmer F."/>
            <person name="Labrenz M."/>
            <person name="Spormann A.M."/>
            <person name="Op den Camp H."/>
            <person name="Overmann J."/>
            <person name="Amann R."/>
            <person name="Jetten M.S.M."/>
            <person name="Mascher T."/>
            <person name="Medema M.H."/>
            <person name="Devos D.P."/>
            <person name="Kaster A.-K."/>
            <person name="Ovreas L."/>
            <person name="Rohde M."/>
            <person name="Galperin M.Y."/>
            <person name="Jogler C."/>
        </authorList>
    </citation>
    <scope>NUCLEOTIDE SEQUENCE [LARGE SCALE GENOMIC DNA]</scope>
    <source>
        <strain evidence="3 4">Mal4</strain>
    </source>
</reference>
<keyword evidence="4" id="KW-1185">Reference proteome</keyword>
<dbReference type="EMBL" id="CP036275">
    <property type="protein sequence ID" value="QDU37603.1"/>
    <property type="molecule type" value="Genomic_DNA"/>
</dbReference>
<evidence type="ECO:0000259" key="2">
    <source>
        <dbReference type="Pfam" id="PF07589"/>
    </source>
</evidence>
<evidence type="ECO:0000313" key="3">
    <source>
        <dbReference type="EMBL" id="QDU37603.1"/>
    </source>
</evidence>
<dbReference type="AlphaFoldDB" id="A0A517Z577"/>
<dbReference type="InterPro" id="IPR013424">
    <property type="entry name" value="Ice-binding_C"/>
</dbReference>
<evidence type="ECO:0000256" key="1">
    <source>
        <dbReference type="SAM" id="SignalP"/>
    </source>
</evidence>
<dbReference type="Gene3D" id="2.60.120.380">
    <property type="match status" value="1"/>
</dbReference>
<accession>A0A517Z577</accession>
<gene>
    <name evidence="3" type="ORF">Mal4_19180</name>
</gene>
<dbReference type="SUPFAM" id="SSF55486">
    <property type="entry name" value="Metalloproteases ('zincins'), catalytic domain"/>
    <property type="match status" value="1"/>
</dbReference>
<name>A0A517Z577_9PLAN</name>
<dbReference type="GO" id="GO:0008237">
    <property type="term" value="F:metallopeptidase activity"/>
    <property type="evidence" value="ECO:0007669"/>
    <property type="project" value="InterPro"/>
</dbReference>
<feature type="signal peptide" evidence="1">
    <location>
        <begin position="1"/>
        <end position="18"/>
    </location>
</feature>
<dbReference type="Gene3D" id="3.40.390.10">
    <property type="entry name" value="Collagenase (Catalytic Domain)"/>
    <property type="match status" value="1"/>
</dbReference>
<dbReference type="Proteomes" id="UP000320496">
    <property type="component" value="Chromosome"/>
</dbReference>